<dbReference type="NCBIfam" id="TIGR02675">
    <property type="entry name" value="tape_meas_nterm"/>
    <property type="match status" value="1"/>
</dbReference>
<keyword evidence="1" id="KW-0472">Membrane</keyword>
<evidence type="ECO:0000313" key="3">
    <source>
        <dbReference type="EMBL" id="GEK28685.1"/>
    </source>
</evidence>
<keyword evidence="1" id="KW-0812">Transmembrane</keyword>
<evidence type="ECO:0000256" key="1">
    <source>
        <dbReference type="SAM" id="Phobius"/>
    </source>
</evidence>
<protein>
    <submittedName>
        <fullName evidence="4">Tape measure protein</fullName>
    </submittedName>
</protein>
<organism evidence="4 5">
    <name type="scientific">Furfurilactobacillus siliginis</name>
    <dbReference type="NCBI Taxonomy" id="348151"/>
    <lineage>
        <taxon>Bacteria</taxon>
        <taxon>Bacillati</taxon>
        <taxon>Bacillota</taxon>
        <taxon>Bacilli</taxon>
        <taxon>Lactobacillales</taxon>
        <taxon>Lactobacillaceae</taxon>
        <taxon>Furfurilactobacillus</taxon>
    </lineage>
</organism>
<keyword evidence="5" id="KW-1185">Reference proteome</keyword>
<name>A0A0R2L1G4_9LACO</name>
<dbReference type="SUPFAM" id="SSF57997">
    <property type="entry name" value="Tropomyosin"/>
    <property type="match status" value="1"/>
</dbReference>
<sequence length="1485" mass="159456">MAGGTPSGTIGTRISMDGSQPIETMKQLREAVKSLTNGWKAQEVELKSAGKYLDAAKARFDGLSESIKQQQTFITRLKTEQSGLDTSTKEGSTRFTELSNQINEATVKMGSMQGQLDRAKNSMNYYKSGIADLQSELKRTESVSASFVARLTAEGKASEAMKAKSDALHSSLSKMSELYTKQESELSRIANESGKGSDAYAKQSVRVDELGARMAKAQGEAKSLDATISREPHSWFGRVTQSAQRLTGQLNKTEDAGKKTGSVFGATFLGNAVANGVSALTSRLTDTAKQSIQLAQAGERASRAWETMGLSAKDVQLLQTQVGELRNKTGYSVDSVRALQKSFYGLTGNAKDTDQLTKSIVGMQSAAGLSENSLSRVGKQLGRMSGSANVSTQQFKRLTQLAPNMGNELAKAAGMSRKAFDEMVASGKLSGKELLDLSEKASNQADGNFKQLNKTSEGAINQIKGSWTSMKSEFGQKIVSVQTTGLGDLANIMQSPAMKGAVDSLAQGIAHIADEASKLIGYVSKHQADIGGIIGSLAQITKMLFSGAWSAVAGTINTIADAFGLLFGNAHKSTDPLKNLNRLLAGISKHQTAVKAVGAALIGAFATAKLMSGITGLAKGIGGVTAALKGVSDAEGIAAITQKALNVAMKANLFVAIAAAVVAVGVALFELYKHNEKFRDFINGIGKEFKKGFDGMVKVAKKSIDAIGKLFTGKLGWEQSLGKEAGKAGKAIKDGFASAIDWFKKNWKGVALLIVNPIAGGIKFLYDNNKGFKKWADSVISTIANALKPIGKVVGAIWDGLKKATKIAFEGIKIVALAPIVLLAATLVAAWKKIQKPMEVVWQAMIKVTKATWTVIQAAVIKPVEAIWKFISNVFGKIGKFVGELWGTVVKTTERQWAATGRAVSKPVNDVVKFVTNAWKGLENLTSRTWDGITKFVSNAATSIWRGVTKTFTTLGKDISNIWNNIQKWTSNTWNLMVSLVSKPVDAIWNKVTDVFGKLSDWISSTLSGIQKVWHNIWSDVSSFFSGIWDGIKSAAKSGIDGVIDFLNGGINGIDSVISFLGGDKKAISPIKRLATGTTNGRLNEDTIALLNDGHDSPETGNKEMIVKRDGRAGIIQGTNIMAHLDAGDAVVNAKDTKRVMNMMGIQKFANGSGWIKGIDSAVSWIGDKFDDVGKWIGDKEKAVEKFFKNPVGELTNVFDKFTSGIKVQSQLVADMAKPAGHYIIKTGESWFKKLFDKLNEDTNSPAGAMSKDAFKEIAEHAGELMHQSLSDHDISRLYWQAFDESGVNPATGGGVDDHDGTGLPVGLYQYKLGTWKAYQVGNHNNIHSALDQTMAVLNDSNWRSDLAPIGVRRGWSPSGHRMMANGGLISSHQFIEAGENNMAEMMIPLSTIKSSRGYELLGKTAATMAARDGMNGSSSFGRNDLFRLEQIAGRIEDALNVLVGFAYQNQNQPQGRTANAFDALLTTMQKRGQVLDNQNLVQEV</sequence>
<feature type="domain" description="Tape measure protein N-terminal" evidence="2">
    <location>
        <begin position="290"/>
        <end position="475"/>
    </location>
</feature>
<proteinExistence type="predicted"/>
<dbReference type="EMBL" id="JQCB01000008">
    <property type="protein sequence ID" value="KRN95518.1"/>
    <property type="molecule type" value="Genomic_DNA"/>
</dbReference>
<feature type="transmembrane region" description="Helical" evidence="1">
    <location>
        <begin position="653"/>
        <end position="672"/>
    </location>
</feature>
<dbReference type="Proteomes" id="UP000051139">
    <property type="component" value="Unassembled WGS sequence"/>
</dbReference>
<evidence type="ECO:0000259" key="2">
    <source>
        <dbReference type="Pfam" id="PF20155"/>
    </source>
</evidence>
<dbReference type="PATRIC" id="fig|348151.3.peg.2034"/>
<dbReference type="PANTHER" id="PTHR37813:SF1">
    <property type="entry name" value="FELS-2 PROPHAGE PROTEIN"/>
    <property type="match status" value="1"/>
</dbReference>
<reference evidence="3 6" key="2">
    <citation type="submission" date="2019-07" db="EMBL/GenBank/DDBJ databases">
        <title>Whole genome shotgun sequence of Lactobacillus siliginis NBRC 101315.</title>
        <authorList>
            <person name="Hosoyama A."/>
            <person name="Uohara A."/>
            <person name="Ohji S."/>
            <person name="Ichikawa N."/>
        </authorList>
    </citation>
    <scope>NUCLEOTIDE SEQUENCE [LARGE SCALE GENOMIC DNA]</scope>
    <source>
        <strain evidence="3 6">NBRC 101315</strain>
    </source>
</reference>
<accession>A0A0R2L1G4</accession>
<dbReference type="PANTHER" id="PTHR37813">
    <property type="entry name" value="FELS-2 PROPHAGE PROTEIN"/>
    <property type="match status" value="1"/>
</dbReference>
<dbReference type="Gene3D" id="1.20.120.20">
    <property type="entry name" value="Apolipoprotein"/>
    <property type="match status" value="1"/>
</dbReference>
<dbReference type="Pfam" id="PF20155">
    <property type="entry name" value="TMP_3"/>
    <property type="match status" value="1"/>
</dbReference>
<keyword evidence="1" id="KW-1133">Transmembrane helix</keyword>
<evidence type="ECO:0000313" key="6">
    <source>
        <dbReference type="Proteomes" id="UP000321429"/>
    </source>
</evidence>
<dbReference type="RefSeq" id="WP_057810735.1">
    <property type="nucleotide sequence ID" value="NZ_BJUD01000015.1"/>
</dbReference>
<gene>
    <name evidence="4" type="ORF">IV55_GL001981</name>
    <name evidence="3" type="ORF">LSI01_09960</name>
</gene>
<dbReference type="Gene3D" id="1.20.5.170">
    <property type="match status" value="1"/>
</dbReference>
<comment type="caution">
    <text evidence="4">The sequence shown here is derived from an EMBL/GenBank/DDBJ whole genome shotgun (WGS) entry which is preliminary data.</text>
</comment>
<evidence type="ECO:0000313" key="4">
    <source>
        <dbReference type="EMBL" id="KRN95518.1"/>
    </source>
</evidence>
<feature type="transmembrane region" description="Helical" evidence="1">
    <location>
        <begin position="811"/>
        <end position="831"/>
    </location>
</feature>
<evidence type="ECO:0000313" key="5">
    <source>
        <dbReference type="Proteomes" id="UP000051139"/>
    </source>
</evidence>
<dbReference type="EMBL" id="BJUD01000015">
    <property type="protein sequence ID" value="GEK28685.1"/>
    <property type="molecule type" value="Genomic_DNA"/>
</dbReference>
<dbReference type="STRING" id="348151.IV55_GL001981"/>
<dbReference type="OrthoDB" id="2137849at2"/>
<dbReference type="Proteomes" id="UP000321429">
    <property type="component" value="Unassembled WGS sequence"/>
</dbReference>
<dbReference type="InterPro" id="IPR013491">
    <property type="entry name" value="Tape_meas_N"/>
</dbReference>
<reference evidence="4 5" key="1">
    <citation type="journal article" date="2015" name="Genome Announc.">
        <title>Expanding the biotechnology potential of lactobacilli through comparative genomics of 213 strains and associated genera.</title>
        <authorList>
            <person name="Sun Z."/>
            <person name="Harris H.M."/>
            <person name="McCann A."/>
            <person name="Guo C."/>
            <person name="Argimon S."/>
            <person name="Zhang W."/>
            <person name="Yang X."/>
            <person name="Jeffery I.B."/>
            <person name="Cooney J.C."/>
            <person name="Kagawa T.F."/>
            <person name="Liu W."/>
            <person name="Song Y."/>
            <person name="Salvetti E."/>
            <person name="Wrobel A."/>
            <person name="Rasinkangas P."/>
            <person name="Parkhill J."/>
            <person name="Rea M.C."/>
            <person name="O'Sullivan O."/>
            <person name="Ritari J."/>
            <person name="Douillard F.P."/>
            <person name="Paul Ross R."/>
            <person name="Yang R."/>
            <person name="Briner A.E."/>
            <person name="Felis G.E."/>
            <person name="de Vos W.M."/>
            <person name="Barrangou R."/>
            <person name="Klaenhammer T.R."/>
            <person name="Caufield P.W."/>
            <person name="Cui Y."/>
            <person name="Zhang H."/>
            <person name="O'Toole P.W."/>
        </authorList>
    </citation>
    <scope>NUCLEOTIDE SEQUENCE [LARGE SCALE GENOMIC DNA]</scope>
    <source>
        <strain evidence="4 5">DSM 22696</strain>
    </source>
</reference>